<comment type="caution">
    <text evidence="1">The sequence shown here is derived from an EMBL/GenBank/DDBJ whole genome shotgun (WGS) entry which is preliminary data.</text>
</comment>
<proteinExistence type="predicted"/>
<keyword evidence="2" id="KW-1185">Reference proteome</keyword>
<dbReference type="EMBL" id="CAJJDM010000127">
    <property type="protein sequence ID" value="CAD8104527.1"/>
    <property type="molecule type" value="Genomic_DNA"/>
</dbReference>
<evidence type="ECO:0000313" key="1">
    <source>
        <dbReference type="EMBL" id="CAD8104527.1"/>
    </source>
</evidence>
<dbReference type="Proteomes" id="UP000688137">
    <property type="component" value="Unassembled WGS sequence"/>
</dbReference>
<accession>A0A8S1PMM8</accession>
<reference evidence="1" key="1">
    <citation type="submission" date="2021-01" db="EMBL/GenBank/DDBJ databases">
        <authorList>
            <consortium name="Genoscope - CEA"/>
            <person name="William W."/>
        </authorList>
    </citation>
    <scope>NUCLEOTIDE SEQUENCE</scope>
</reference>
<evidence type="ECO:0000313" key="2">
    <source>
        <dbReference type="Proteomes" id="UP000688137"/>
    </source>
</evidence>
<protein>
    <submittedName>
        <fullName evidence="1">Uncharacterized protein</fullName>
    </submittedName>
</protein>
<dbReference type="AlphaFoldDB" id="A0A8S1PMM8"/>
<organism evidence="1 2">
    <name type="scientific">Paramecium primaurelia</name>
    <dbReference type="NCBI Taxonomy" id="5886"/>
    <lineage>
        <taxon>Eukaryota</taxon>
        <taxon>Sar</taxon>
        <taxon>Alveolata</taxon>
        <taxon>Ciliophora</taxon>
        <taxon>Intramacronucleata</taxon>
        <taxon>Oligohymenophorea</taxon>
        <taxon>Peniculida</taxon>
        <taxon>Parameciidae</taxon>
        <taxon>Paramecium</taxon>
    </lineage>
</organism>
<sequence length="90" mass="10775">MLFIISSQDSIPTFYNCSINRNLLRTYYLNPTYQFYVLSKLIEQYISISIINLYTCNNGYVLLGQHKYEQIQMKKALLEDLVDVFKRKYI</sequence>
<gene>
    <name evidence="1" type="ORF">PPRIM_AZ9-3.1.T1240051</name>
</gene>
<name>A0A8S1PMM8_PARPR</name>